<organism evidence="1 2">
    <name type="scientific">Smallanthus sonchifolius</name>
    <dbReference type="NCBI Taxonomy" id="185202"/>
    <lineage>
        <taxon>Eukaryota</taxon>
        <taxon>Viridiplantae</taxon>
        <taxon>Streptophyta</taxon>
        <taxon>Embryophyta</taxon>
        <taxon>Tracheophyta</taxon>
        <taxon>Spermatophyta</taxon>
        <taxon>Magnoliopsida</taxon>
        <taxon>eudicotyledons</taxon>
        <taxon>Gunneridae</taxon>
        <taxon>Pentapetalae</taxon>
        <taxon>asterids</taxon>
        <taxon>campanulids</taxon>
        <taxon>Asterales</taxon>
        <taxon>Asteraceae</taxon>
        <taxon>Asteroideae</taxon>
        <taxon>Heliantheae alliance</taxon>
        <taxon>Millerieae</taxon>
        <taxon>Smallanthus</taxon>
    </lineage>
</organism>
<evidence type="ECO:0000313" key="1">
    <source>
        <dbReference type="EMBL" id="KAI3822647.1"/>
    </source>
</evidence>
<accession>A0ACB9JRS0</accession>
<reference evidence="2" key="1">
    <citation type="journal article" date="2022" name="Mol. Ecol. Resour.">
        <title>The genomes of chicory, endive, great burdock and yacon provide insights into Asteraceae palaeo-polyploidization history and plant inulin production.</title>
        <authorList>
            <person name="Fan W."/>
            <person name="Wang S."/>
            <person name="Wang H."/>
            <person name="Wang A."/>
            <person name="Jiang F."/>
            <person name="Liu H."/>
            <person name="Zhao H."/>
            <person name="Xu D."/>
            <person name="Zhang Y."/>
        </authorList>
    </citation>
    <scope>NUCLEOTIDE SEQUENCE [LARGE SCALE GENOMIC DNA]</scope>
    <source>
        <strain evidence="2">cv. Yunnan</strain>
    </source>
</reference>
<sequence length="114" mass="12942">MTVLGPRLSLALIPEWPKPIQPENQHEAFGVVHGLRVRLITYTKAALLQMSEKTKPAKKQAKYKESFQQGWTNKAFHSQHNNGEKIILFSIMNAAKLVYEHKKAILSSMEVSKS</sequence>
<name>A0ACB9JRS0_9ASTR</name>
<comment type="caution">
    <text evidence="1">The sequence shown here is derived from an EMBL/GenBank/DDBJ whole genome shotgun (WGS) entry which is preliminary data.</text>
</comment>
<gene>
    <name evidence="1" type="ORF">L1987_10242</name>
</gene>
<reference evidence="1 2" key="2">
    <citation type="journal article" date="2022" name="Mol. Ecol. Resour.">
        <title>The genomes of chicory, endive, great burdock and yacon provide insights into Asteraceae paleo-polyploidization history and plant inulin production.</title>
        <authorList>
            <person name="Fan W."/>
            <person name="Wang S."/>
            <person name="Wang H."/>
            <person name="Wang A."/>
            <person name="Jiang F."/>
            <person name="Liu H."/>
            <person name="Zhao H."/>
            <person name="Xu D."/>
            <person name="Zhang Y."/>
        </authorList>
    </citation>
    <scope>NUCLEOTIDE SEQUENCE [LARGE SCALE GENOMIC DNA]</scope>
    <source>
        <strain evidence="2">cv. Yunnan</strain>
        <tissue evidence="1">Leaves</tissue>
    </source>
</reference>
<dbReference type="Proteomes" id="UP001056120">
    <property type="component" value="Linkage Group LG03"/>
</dbReference>
<keyword evidence="2" id="KW-1185">Reference proteome</keyword>
<dbReference type="EMBL" id="CM042020">
    <property type="protein sequence ID" value="KAI3822647.1"/>
    <property type="molecule type" value="Genomic_DNA"/>
</dbReference>
<proteinExistence type="predicted"/>
<protein>
    <submittedName>
        <fullName evidence="1">Uncharacterized protein</fullName>
    </submittedName>
</protein>
<evidence type="ECO:0000313" key="2">
    <source>
        <dbReference type="Proteomes" id="UP001056120"/>
    </source>
</evidence>